<reference evidence="6 7" key="1">
    <citation type="submission" date="2024-04" db="EMBL/GenBank/DDBJ databases">
        <authorList>
            <person name="Fracassetti M."/>
        </authorList>
    </citation>
    <scope>NUCLEOTIDE SEQUENCE [LARGE SCALE GENOMIC DNA]</scope>
</reference>
<dbReference type="Gene3D" id="1.10.287.130">
    <property type="match status" value="1"/>
</dbReference>
<evidence type="ECO:0000256" key="3">
    <source>
        <dbReference type="ARBA" id="ARBA00022553"/>
    </source>
</evidence>
<dbReference type="PANTHER" id="PTHR43719">
    <property type="entry name" value="TWO-COMPONENT HISTIDINE KINASE"/>
    <property type="match status" value="1"/>
</dbReference>
<organism evidence="6 7">
    <name type="scientific">Linum trigynum</name>
    <dbReference type="NCBI Taxonomy" id="586398"/>
    <lineage>
        <taxon>Eukaryota</taxon>
        <taxon>Viridiplantae</taxon>
        <taxon>Streptophyta</taxon>
        <taxon>Embryophyta</taxon>
        <taxon>Tracheophyta</taxon>
        <taxon>Spermatophyta</taxon>
        <taxon>Magnoliopsida</taxon>
        <taxon>eudicotyledons</taxon>
        <taxon>Gunneridae</taxon>
        <taxon>Pentapetalae</taxon>
        <taxon>rosids</taxon>
        <taxon>fabids</taxon>
        <taxon>Malpighiales</taxon>
        <taxon>Linaceae</taxon>
        <taxon>Linum</taxon>
    </lineage>
</organism>
<dbReference type="SMART" id="SM00388">
    <property type="entry name" value="HisKA"/>
    <property type="match status" value="1"/>
</dbReference>
<dbReference type="Proteomes" id="UP001497516">
    <property type="component" value="Chromosome 8"/>
</dbReference>
<dbReference type="InterPro" id="IPR003661">
    <property type="entry name" value="HisK_dim/P_dom"/>
</dbReference>
<keyword evidence="7" id="KW-1185">Reference proteome</keyword>
<dbReference type="Pfam" id="PF00512">
    <property type="entry name" value="HisKA"/>
    <property type="match status" value="1"/>
</dbReference>
<dbReference type="CDD" id="cd00082">
    <property type="entry name" value="HisKA"/>
    <property type="match status" value="1"/>
</dbReference>
<evidence type="ECO:0000313" key="6">
    <source>
        <dbReference type="EMBL" id="CAL1408284.1"/>
    </source>
</evidence>
<protein>
    <recommendedName>
        <fullName evidence="2">histidine kinase</fullName>
        <ecNumber evidence="2">2.7.13.3</ecNumber>
    </recommendedName>
</protein>
<feature type="domain" description="Signal transduction histidine kinase dimerisation/phosphoacceptor" evidence="5">
    <location>
        <begin position="13"/>
        <end position="79"/>
    </location>
</feature>
<sequence>MEATQQAERKSLKKSLAFATASHEIRNLLTSIVGFIQDCNEDLLQDLATATNLKAIHDSTQDLVGFLNAILDTSKLEEGKMQLE</sequence>
<dbReference type="InterPro" id="IPR036097">
    <property type="entry name" value="HisK_dim/P_sf"/>
</dbReference>
<dbReference type="EMBL" id="OZ034821">
    <property type="protein sequence ID" value="CAL1408284.1"/>
    <property type="molecule type" value="Genomic_DNA"/>
</dbReference>
<dbReference type="EC" id="2.7.13.3" evidence="2"/>
<name>A0AAV2GCA5_9ROSI</name>
<keyword evidence="3" id="KW-0597">Phosphoprotein</keyword>
<evidence type="ECO:0000256" key="2">
    <source>
        <dbReference type="ARBA" id="ARBA00012438"/>
    </source>
</evidence>
<evidence type="ECO:0000313" key="7">
    <source>
        <dbReference type="Proteomes" id="UP001497516"/>
    </source>
</evidence>
<dbReference type="SUPFAM" id="SSF47384">
    <property type="entry name" value="Homodimeric domain of signal transducing histidine kinase"/>
    <property type="match status" value="1"/>
</dbReference>
<gene>
    <name evidence="6" type="ORF">LTRI10_LOCUS47893</name>
</gene>
<dbReference type="PANTHER" id="PTHR43719:SF75">
    <property type="entry name" value="HISTIDINE KINASE CKI1"/>
    <property type="match status" value="1"/>
</dbReference>
<dbReference type="InterPro" id="IPR050956">
    <property type="entry name" value="2C_system_His_kinase"/>
</dbReference>
<evidence type="ECO:0000256" key="1">
    <source>
        <dbReference type="ARBA" id="ARBA00000085"/>
    </source>
</evidence>
<dbReference type="AlphaFoldDB" id="A0AAV2GCA5"/>
<dbReference type="GO" id="GO:0000155">
    <property type="term" value="F:phosphorelay sensor kinase activity"/>
    <property type="evidence" value="ECO:0007669"/>
    <property type="project" value="InterPro"/>
</dbReference>
<evidence type="ECO:0000256" key="4">
    <source>
        <dbReference type="ARBA" id="ARBA00023170"/>
    </source>
</evidence>
<accession>A0AAV2GCA5</accession>
<keyword evidence="4" id="KW-0675">Receptor</keyword>
<comment type="catalytic activity">
    <reaction evidence="1">
        <text>ATP + protein L-histidine = ADP + protein N-phospho-L-histidine.</text>
        <dbReference type="EC" id="2.7.13.3"/>
    </reaction>
</comment>
<evidence type="ECO:0000259" key="5">
    <source>
        <dbReference type="SMART" id="SM00388"/>
    </source>
</evidence>
<proteinExistence type="predicted"/>